<proteinExistence type="predicted"/>
<reference evidence="2 3" key="1">
    <citation type="submission" date="2023-01" db="EMBL/GenBank/DDBJ databases">
        <title>Analysis of 21 Apiospora genomes using comparative genomics revels a genus with tremendous synthesis potential of carbohydrate active enzymes and secondary metabolites.</title>
        <authorList>
            <person name="Sorensen T."/>
        </authorList>
    </citation>
    <scope>NUCLEOTIDE SEQUENCE [LARGE SCALE GENOMIC DNA]</scope>
    <source>
        <strain evidence="2 3">CBS 20057</strain>
    </source>
</reference>
<name>A0ABR1SS06_9PEZI</name>
<accession>A0ABR1SS06</accession>
<protein>
    <submittedName>
        <fullName evidence="2">Uncharacterized protein</fullName>
    </submittedName>
</protein>
<evidence type="ECO:0000313" key="2">
    <source>
        <dbReference type="EMBL" id="KAK8037092.1"/>
    </source>
</evidence>
<gene>
    <name evidence="2" type="ORF">PG991_001406</name>
</gene>
<organism evidence="2 3">
    <name type="scientific">Apiospora marii</name>
    <dbReference type="NCBI Taxonomy" id="335849"/>
    <lineage>
        <taxon>Eukaryota</taxon>
        <taxon>Fungi</taxon>
        <taxon>Dikarya</taxon>
        <taxon>Ascomycota</taxon>
        <taxon>Pezizomycotina</taxon>
        <taxon>Sordariomycetes</taxon>
        <taxon>Xylariomycetidae</taxon>
        <taxon>Amphisphaeriales</taxon>
        <taxon>Apiosporaceae</taxon>
        <taxon>Apiospora</taxon>
    </lineage>
</organism>
<keyword evidence="3" id="KW-1185">Reference proteome</keyword>
<dbReference type="Proteomes" id="UP001396898">
    <property type="component" value="Unassembled WGS sequence"/>
</dbReference>
<sequence>MDFTISDGSPWHELSSQQRKAIDELLRAQFIYCDDWAKYSYPEFHAFIVIGVFFNWTAKTKPNVPSVTYPQIEEFSFTRRSAKVSQPANPPGQEVERPSKIRRTSGTDAASQQSSNSDRAQSNSQPFHLTLASPSSKPGSYSKQIEMVVTSRETVIEAINKADYSLYRDYSTQNRWIVIFLIRKYLYNASRVDPWFPEQDGKPGLSSSDIRPIPSGSVYIEEAIEVMKAAVENLEAAKRDP</sequence>
<comment type="caution">
    <text evidence="2">The sequence shown here is derived from an EMBL/GenBank/DDBJ whole genome shotgun (WGS) entry which is preliminary data.</text>
</comment>
<evidence type="ECO:0000313" key="3">
    <source>
        <dbReference type="Proteomes" id="UP001396898"/>
    </source>
</evidence>
<feature type="compositionally biased region" description="Polar residues" evidence="1">
    <location>
        <begin position="104"/>
        <end position="140"/>
    </location>
</feature>
<evidence type="ECO:0000256" key="1">
    <source>
        <dbReference type="SAM" id="MobiDB-lite"/>
    </source>
</evidence>
<feature type="region of interest" description="Disordered" evidence="1">
    <location>
        <begin position="80"/>
        <end position="140"/>
    </location>
</feature>
<dbReference type="EMBL" id="JAQQWI010000003">
    <property type="protein sequence ID" value="KAK8037092.1"/>
    <property type="molecule type" value="Genomic_DNA"/>
</dbReference>